<evidence type="ECO:0000313" key="9">
    <source>
        <dbReference type="EMBL" id="OGE90707.1"/>
    </source>
</evidence>
<reference evidence="9 10" key="1">
    <citation type="journal article" date="2016" name="Nat. Commun.">
        <title>Thousands of microbial genomes shed light on interconnected biogeochemical processes in an aquifer system.</title>
        <authorList>
            <person name="Anantharaman K."/>
            <person name="Brown C.T."/>
            <person name="Hug L.A."/>
            <person name="Sharon I."/>
            <person name="Castelle C.J."/>
            <person name="Probst A.J."/>
            <person name="Thomas B.C."/>
            <person name="Singh A."/>
            <person name="Wilkins M.J."/>
            <person name="Karaoz U."/>
            <person name="Brodie E.L."/>
            <person name="Williams K.H."/>
            <person name="Hubbard S.S."/>
            <person name="Banfield J.F."/>
        </authorList>
    </citation>
    <scope>NUCLEOTIDE SEQUENCE [LARGE SCALE GENOMIC DNA]</scope>
</reference>
<comment type="similarity">
    <text evidence="2">Belongs to the membrane fusion protein (MFP) (TC 8.A.1) family.</text>
</comment>
<dbReference type="InterPro" id="IPR050465">
    <property type="entry name" value="UPF0194_transport"/>
</dbReference>
<feature type="region of interest" description="Disordered" evidence="5">
    <location>
        <begin position="535"/>
        <end position="571"/>
    </location>
</feature>
<evidence type="ECO:0000256" key="4">
    <source>
        <dbReference type="SAM" id="Coils"/>
    </source>
</evidence>
<keyword evidence="6" id="KW-0472">Membrane</keyword>
<feature type="transmembrane region" description="Helical" evidence="6">
    <location>
        <begin position="12"/>
        <end position="29"/>
    </location>
</feature>
<feature type="coiled-coil region" evidence="4">
    <location>
        <begin position="294"/>
        <end position="321"/>
    </location>
</feature>
<evidence type="ECO:0000259" key="8">
    <source>
        <dbReference type="Pfam" id="PF25990"/>
    </source>
</evidence>
<dbReference type="Gene3D" id="2.40.50.100">
    <property type="match status" value="1"/>
</dbReference>
<dbReference type="SUPFAM" id="SSF111369">
    <property type="entry name" value="HlyD-like secretion proteins"/>
    <property type="match status" value="2"/>
</dbReference>
<dbReference type="Gene3D" id="2.40.30.170">
    <property type="match status" value="1"/>
</dbReference>
<keyword evidence="6" id="KW-1133">Transmembrane helix</keyword>
<dbReference type="Proteomes" id="UP000177682">
    <property type="component" value="Unassembled WGS sequence"/>
</dbReference>
<feature type="compositionally biased region" description="Polar residues" evidence="5">
    <location>
        <begin position="535"/>
        <end position="544"/>
    </location>
</feature>
<comment type="caution">
    <text evidence="9">The sequence shown here is derived from an EMBL/GenBank/DDBJ whole genome shotgun (WGS) entry which is preliminary data.</text>
</comment>
<dbReference type="GO" id="GO:0016020">
    <property type="term" value="C:membrane"/>
    <property type="evidence" value="ECO:0007669"/>
    <property type="project" value="InterPro"/>
</dbReference>
<dbReference type="AlphaFoldDB" id="A0A1F5PLG1"/>
<comment type="subcellular location">
    <subcellularLocation>
        <location evidence="1">Cell envelope</location>
    </subcellularLocation>
</comment>
<accession>A0A1F5PLG1</accession>
<dbReference type="GO" id="GO:0030313">
    <property type="term" value="C:cell envelope"/>
    <property type="evidence" value="ECO:0007669"/>
    <property type="project" value="UniProtKB-SubCell"/>
</dbReference>
<dbReference type="InterPro" id="IPR058627">
    <property type="entry name" value="MdtA-like_C"/>
</dbReference>
<feature type="domain" description="YknX-like beta-barrel" evidence="8">
    <location>
        <begin position="397"/>
        <end position="468"/>
    </location>
</feature>
<evidence type="ECO:0000313" key="10">
    <source>
        <dbReference type="Proteomes" id="UP000177682"/>
    </source>
</evidence>
<dbReference type="Gene3D" id="2.40.420.20">
    <property type="match status" value="1"/>
</dbReference>
<protein>
    <submittedName>
        <fullName evidence="9">Uncharacterized protein</fullName>
    </submittedName>
</protein>
<dbReference type="Gene3D" id="1.10.287.470">
    <property type="entry name" value="Helix hairpin bin"/>
    <property type="match status" value="1"/>
</dbReference>
<dbReference type="PANTHER" id="PTHR32347">
    <property type="entry name" value="EFFLUX SYSTEM COMPONENT YKNX-RELATED"/>
    <property type="match status" value="1"/>
</dbReference>
<organism evidence="9 10">
    <name type="scientific">Candidatus Doudnabacteria bacterium RIFCSPHIGHO2_12_FULL_48_16</name>
    <dbReference type="NCBI Taxonomy" id="1817838"/>
    <lineage>
        <taxon>Bacteria</taxon>
        <taxon>Candidatus Doudnaibacteriota</taxon>
    </lineage>
</organism>
<dbReference type="InterPro" id="IPR058636">
    <property type="entry name" value="Beta-barrel_YknX"/>
</dbReference>
<dbReference type="Pfam" id="PF25990">
    <property type="entry name" value="Beta-barrel_YknX"/>
    <property type="match status" value="1"/>
</dbReference>
<evidence type="ECO:0000256" key="6">
    <source>
        <dbReference type="SAM" id="Phobius"/>
    </source>
</evidence>
<evidence type="ECO:0000259" key="7">
    <source>
        <dbReference type="Pfam" id="PF25967"/>
    </source>
</evidence>
<evidence type="ECO:0000256" key="2">
    <source>
        <dbReference type="ARBA" id="ARBA00009477"/>
    </source>
</evidence>
<feature type="compositionally biased region" description="Gly residues" evidence="5">
    <location>
        <begin position="551"/>
        <end position="571"/>
    </location>
</feature>
<dbReference type="Pfam" id="PF25967">
    <property type="entry name" value="RND-MFP_C"/>
    <property type="match status" value="1"/>
</dbReference>
<keyword evidence="6" id="KW-0812">Transmembrane</keyword>
<proteinExistence type="inferred from homology"/>
<gene>
    <name evidence="9" type="ORF">A3E29_01085</name>
</gene>
<feature type="coiled-coil region" evidence="4">
    <location>
        <begin position="132"/>
        <end position="166"/>
    </location>
</feature>
<name>A0A1F5PLG1_9BACT</name>
<sequence>MQRILIFVKKHKIIGGLLIVAIIGGYFWYQKTHSTTAQAQYVTGVAEKTTIAVSVSTSGQVSAENQIDLKPGGTGALTSVNVKAGDQVKAGQVIAVVDQSNNNVLLAQARASVLQAQANYDKLIAGLTGSDLTAAQKTVTDAQKAIDNAKENVEKAKRDYNTTVTEQQQAVDKAYNTLLNSGLTVVSNNLLSTATMTLSGSYTGTTEGQYAISLYDTTGAGIYYSVSGLGSQSDSVNRGFARPLGNGLYITFGTSGTLYSFTTLTIDVPNKTSSAYYTNLSAYNSSLSNQTKAIQTDQDAIDSAEDAVVDAEENLADAKLVFEEKLAPADNADVTSAKASLLSAQASLQSASNNYNNNNLKAAFDGIVAVLNNKKGDQVTAATVVATIITKQQLATVSVNEVDAAKIKIGQKATLTFDAIEDLSLTGQVVEVGALGTTSQGVVSYTVKIGFDTQDESVKPSMSISADIIIDVKTDVLAVPSSAVKTSGNMKYVQTLDSNRQPQNLPVEVGISNDTMTEIVSGIVAGDQIVTQTINPNSTGAASSGSTQIPGLGGGTGRGQTGGGGQFFQAR</sequence>
<keyword evidence="3 4" id="KW-0175">Coiled coil</keyword>
<evidence type="ECO:0000256" key="3">
    <source>
        <dbReference type="ARBA" id="ARBA00023054"/>
    </source>
</evidence>
<evidence type="ECO:0000256" key="5">
    <source>
        <dbReference type="SAM" id="MobiDB-lite"/>
    </source>
</evidence>
<dbReference type="EMBL" id="MFEY01000004">
    <property type="protein sequence ID" value="OGE90707.1"/>
    <property type="molecule type" value="Genomic_DNA"/>
</dbReference>
<evidence type="ECO:0000256" key="1">
    <source>
        <dbReference type="ARBA" id="ARBA00004196"/>
    </source>
</evidence>
<dbReference type="GO" id="GO:0022857">
    <property type="term" value="F:transmembrane transporter activity"/>
    <property type="evidence" value="ECO:0007669"/>
    <property type="project" value="InterPro"/>
</dbReference>
<feature type="domain" description="Multidrug resistance protein MdtA-like C-terminal permuted SH3" evidence="7">
    <location>
        <begin position="475"/>
        <end position="534"/>
    </location>
</feature>
<dbReference type="NCBIfam" id="TIGR01730">
    <property type="entry name" value="RND_mfp"/>
    <property type="match status" value="1"/>
</dbReference>
<dbReference type="InterPro" id="IPR006143">
    <property type="entry name" value="RND_pump_MFP"/>
</dbReference>